<dbReference type="InterPro" id="IPR013785">
    <property type="entry name" value="Aldolase_TIM"/>
</dbReference>
<evidence type="ECO:0000256" key="1">
    <source>
        <dbReference type="ARBA" id="ARBA00023235"/>
    </source>
</evidence>
<keyword evidence="4" id="KW-1185">Reference proteome</keyword>
<dbReference type="NCBIfam" id="NF003302">
    <property type="entry name" value="PRK04302.1"/>
    <property type="match status" value="1"/>
</dbReference>
<protein>
    <recommendedName>
        <fullName evidence="2">Triose-phosphate isomerase</fullName>
        <ecNumber evidence="2">5.3.1.1</ecNumber>
    </recommendedName>
</protein>
<dbReference type="EMBL" id="CP007536">
    <property type="protein sequence ID" value="AIC15683.1"/>
    <property type="molecule type" value="Genomic_DNA"/>
</dbReference>
<sequence>MKLLNRPLIINFKNYGEASSAEKTLELARAAQEVARKLEVEVVLAPPQPSLALVCKNVDIPVISQHVDDAQEGSTTGFFVPEIAKSYGASGSLINHSEHRIEIGVIASLAKKLRALKMTSIVCARTPDEVTRISEMEPDFIAIEPPELIGSGRAVSKENPAIITDSIKAAGGKSKVICGAGITDRDDVAKAVELGSYGILVASGIIKAKSWPDKIAELAQGMKKISS</sequence>
<dbReference type="GO" id="GO:0006094">
    <property type="term" value="P:gluconeogenesis"/>
    <property type="evidence" value="ECO:0007669"/>
    <property type="project" value="UniProtKB-UniPathway"/>
</dbReference>
<accession>A0A060HJH7</accession>
<organism evidence="3 4">
    <name type="scientific">Nitrososphaera viennensis EN76</name>
    <dbReference type="NCBI Taxonomy" id="926571"/>
    <lineage>
        <taxon>Archaea</taxon>
        <taxon>Nitrososphaerota</taxon>
        <taxon>Nitrososphaeria</taxon>
        <taxon>Nitrososphaerales</taxon>
        <taxon>Nitrososphaeraceae</taxon>
        <taxon>Nitrososphaera</taxon>
    </lineage>
</organism>
<dbReference type="CDD" id="cd00311">
    <property type="entry name" value="TIM"/>
    <property type="match status" value="1"/>
</dbReference>
<keyword evidence="1 3" id="KW-0413">Isomerase</keyword>
<dbReference type="UniPathway" id="UPA00138"/>
<dbReference type="KEGG" id="nvn:NVIE_014420"/>
<evidence type="ECO:0000256" key="2">
    <source>
        <dbReference type="NCBIfam" id="TIGR00419"/>
    </source>
</evidence>
<name>A0A060HJH7_9ARCH</name>
<dbReference type="RefSeq" id="WP_227717520.1">
    <property type="nucleotide sequence ID" value="NZ_CP007536.1"/>
</dbReference>
<reference evidence="3 4" key="1">
    <citation type="journal article" date="2014" name="Int. J. Syst. Evol. Microbiol.">
        <title>Nitrososphaera viennensis gen. nov., sp. nov., an aerobic and mesophilic, ammonia-oxidizing archaeon from soil and a member of the archaeal phylum Thaumarchaeota.</title>
        <authorList>
            <person name="Stieglmeier M."/>
            <person name="Klingl A."/>
            <person name="Alves R.J."/>
            <person name="Rittmann S.K."/>
            <person name="Melcher M."/>
            <person name="Leisch N."/>
            <person name="Schleper C."/>
        </authorList>
    </citation>
    <scope>NUCLEOTIDE SEQUENCE [LARGE SCALE GENOMIC DNA]</scope>
    <source>
        <strain evidence="3">EN76</strain>
    </source>
</reference>
<dbReference type="GO" id="GO:0004807">
    <property type="term" value="F:triose-phosphate isomerase activity"/>
    <property type="evidence" value="ECO:0007669"/>
    <property type="project" value="UniProtKB-UniRule"/>
</dbReference>
<evidence type="ECO:0000313" key="4">
    <source>
        <dbReference type="Proteomes" id="UP000027093"/>
    </source>
</evidence>
<dbReference type="PROSITE" id="PS51440">
    <property type="entry name" value="TIM_2"/>
    <property type="match status" value="1"/>
</dbReference>
<dbReference type="NCBIfam" id="TIGR00419">
    <property type="entry name" value="tim"/>
    <property type="match status" value="1"/>
</dbReference>
<dbReference type="UniPathway" id="UPA00109">
    <property type="reaction ID" value="UER00189"/>
</dbReference>
<evidence type="ECO:0000313" key="3">
    <source>
        <dbReference type="EMBL" id="AIC15683.1"/>
    </source>
</evidence>
<dbReference type="SUPFAM" id="SSF51351">
    <property type="entry name" value="Triosephosphate isomerase (TIM)"/>
    <property type="match status" value="1"/>
</dbReference>
<dbReference type="AlphaFoldDB" id="A0A060HJH7"/>
<proteinExistence type="predicted"/>
<dbReference type="GeneID" id="74946706"/>
<dbReference type="InterPro" id="IPR000652">
    <property type="entry name" value="Triosephosphate_isomerase"/>
</dbReference>
<dbReference type="GO" id="GO:0006096">
    <property type="term" value="P:glycolytic process"/>
    <property type="evidence" value="ECO:0007669"/>
    <property type="project" value="UniProtKB-UniRule"/>
</dbReference>
<dbReference type="Proteomes" id="UP000027093">
    <property type="component" value="Chromosome"/>
</dbReference>
<dbReference type="InterPro" id="IPR035990">
    <property type="entry name" value="TIM_sf"/>
</dbReference>
<gene>
    <name evidence="3" type="primary">tpiA</name>
    <name evidence="3" type="ORF">NVIE_014420</name>
</gene>
<dbReference type="Pfam" id="PF00121">
    <property type="entry name" value="TIM"/>
    <property type="match status" value="1"/>
</dbReference>
<dbReference type="STRING" id="926571.NVIE_014420"/>
<dbReference type="EC" id="5.3.1.1" evidence="2"/>
<dbReference type="HOGENOM" id="CLU_104921_0_0_2"/>
<dbReference type="Gene3D" id="3.20.20.70">
    <property type="entry name" value="Aldolase class I"/>
    <property type="match status" value="1"/>
</dbReference>